<dbReference type="PANTHER" id="PTHR12133:SF1">
    <property type="entry name" value="TRNA (ADENINE(58)-N(1))-METHYLTRANSFERASE, MITOCHONDRIAL"/>
    <property type="match status" value="1"/>
</dbReference>
<evidence type="ECO:0000313" key="8">
    <source>
        <dbReference type="EMBL" id="KFI70824.1"/>
    </source>
</evidence>
<feature type="binding site" evidence="6">
    <location>
        <position position="149"/>
    </location>
    <ligand>
        <name>S-adenosyl-L-methionine</name>
        <dbReference type="ChEBI" id="CHEBI:59789"/>
    </ligand>
</feature>
<dbReference type="Pfam" id="PF14801">
    <property type="entry name" value="TrmI-like_N"/>
    <property type="match status" value="1"/>
</dbReference>
<organism evidence="8 9">
    <name type="scientific">Bifidobacterium merycicum</name>
    <dbReference type="NCBI Taxonomy" id="78345"/>
    <lineage>
        <taxon>Bacteria</taxon>
        <taxon>Bacillati</taxon>
        <taxon>Actinomycetota</taxon>
        <taxon>Actinomycetes</taxon>
        <taxon>Bifidobacteriales</taxon>
        <taxon>Bifidobacteriaceae</taxon>
        <taxon>Bifidobacterium</taxon>
    </lineage>
</organism>
<sequence length="344" mass="38385">MRRGVLQAGEKVQFSDRKGKKITEQLTPGGVTQTEHGLILHDDVIGRTEGVVVTTVTAKREGTDSAKPWKAARAIGGWQYAVMRPRLADYVLSMPRGAQIMYPKDIAQVIQLGDIRRGLRVLESGAGSGAMSVNLLDAVGENGSLTTIELRADFARVAKANATLYYGKRPEWWNLKVGDFDSVAATLPEHSYDRIMLDMLDPWNRLEQAYRVIAPGGVLVCYVTTTTQMSRLAEALRESGVWTEPDIQETLERSWKAQGLAVRPDHQMIGHTGFLVVSRAMAEGFQALKKRDRATKDTVTDIDDLTPEEREAQLEDLQLRDISDRKLRKVLRDLDRQLGEIGEE</sequence>
<gene>
    <name evidence="8" type="ORF">BMERY_0261</name>
</gene>
<dbReference type="RefSeq" id="WP_033522908.1">
    <property type="nucleotide sequence ID" value="NZ_CADAXU010000006.1"/>
</dbReference>
<dbReference type="PROSITE" id="PS51620">
    <property type="entry name" value="SAM_TRM61"/>
    <property type="match status" value="1"/>
</dbReference>
<evidence type="ECO:0000256" key="3">
    <source>
        <dbReference type="ARBA" id="ARBA00022691"/>
    </source>
</evidence>
<evidence type="ECO:0000256" key="5">
    <source>
        <dbReference type="PIRNR" id="PIRNR017269"/>
    </source>
</evidence>
<dbReference type="Gene3D" id="3.10.330.20">
    <property type="match status" value="1"/>
</dbReference>
<keyword evidence="4 5" id="KW-0819">tRNA processing</keyword>
<dbReference type="Pfam" id="PF08704">
    <property type="entry name" value="GCD14"/>
    <property type="match status" value="1"/>
</dbReference>
<dbReference type="GO" id="GO:0030488">
    <property type="term" value="P:tRNA methylation"/>
    <property type="evidence" value="ECO:0007669"/>
    <property type="project" value="InterPro"/>
</dbReference>
<dbReference type="GO" id="GO:0160107">
    <property type="term" value="F:tRNA (adenine(58)-N1)-methyltransferase activity"/>
    <property type="evidence" value="ECO:0007669"/>
    <property type="project" value="UniProtKB-EC"/>
</dbReference>
<comment type="catalytic activity">
    <reaction evidence="5">
        <text>adenosine(58) in tRNA + S-adenosyl-L-methionine = N(1)-methyladenosine(58) in tRNA + S-adenosyl-L-homocysteine + H(+)</text>
        <dbReference type="Rhea" id="RHEA:43152"/>
        <dbReference type="Rhea" id="RHEA-COMP:10365"/>
        <dbReference type="Rhea" id="RHEA-COMP:10366"/>
        <dbReference type="ChEBI" id="CHEBI:15378"/>
        <dbReference type="ChEBI" id="CHEBI:57856"/>
        <dbReference type="ChEBI" id="CHEBI:59789"/>
        <dbReference type="ChEBI" id="CHEBI:74411"/>
        <dbReference type="ChEBI" id="CHEBI:74491"/>
        <dbReference type="EC" id="2.1.1.220"/>
    </reaction>
</comment>
<dbReference type="InterPro" id="IPR014816">
    <property type="entry name" value="tRNA_MeTrfase_Gcd14"/>
</dbReference>
<name>A0A087BIH4_9BIFI</name>
<feature type="binding site" evidence="6">
    <location>
        <position position="198"/>
    </location>
    <ligand>
        <name>S-adenosyl-L-methionine</name>
        <dbReference type="ChEBI" id="CHEBI:59789"/>
    </ligand>
</feature>
<keyword evidence="9" id="KW-1185">Reference proteome</keyword>
<dbReference type="GO" id="GO:0031515">
    <property type="term" value="C:tRNA (m1A) methyltransferase complex"/>
    <property type="evidence" value="ECO:0007669"/>
    <property type="project" value="UniProtKB-UniRule"/>
</dbReference>
<dbReference type="Gene3D" id="3.40.50.150">
    <property type="entry name" value="Vaccinia Virus protein VP39"/>
    <property type="match status" value="1"/>
</dbReference>
<evidence type="ECO:0000313" key="9">
    <source>
        <dbReference type="Proteomes" id="UP000029060"/>
    </source>
</evidence>
<evidence type="ECO:0000259" key="7">
    <source>
        <dbReference type="Pfam" id="PF08704"/>
    </source>
</evidence>
<evidence type="ECO:0000256" key="4">
    <source>
        <dbReference type="ARBA" id="ARBA00022694"/>
    </source>
</evidence>
<keyword evidence="3 5" id="KW-0949">S-adenosyl-L-methionine</keyword>
<protein>
    <recommendedName>
        <fullName evidence="5">tRNA (adenine(58)-N(1))-methyltransferase TrmI</fullName>
        <ecNumber evidence="5">2.1.1.220</ecNumber>
    </recommendedName>
</protein>
<dbReference type="EC" id="2.1.1.220" evidence="5"/>
<comment type="subunit">
    <text evidence="5">Homotetramer composed of a dimer of dimers.</text>
</comment>
<proteinExistence type="inferred from homology"/>
<accession>A0A087BIH4</accession>
<dbReference type="OrthoDB" id="9781391at2"/>
<dbReference type="Proteomes" id="UP000029060">
    <property type="component" value="Unassembled WGS sequence"/>
</dbReference>
<dbReference type="eggNOG" id="COG2519">
    <property type="taxonomic scope" value="Bacteria"/>
</dbReference>
<keyword evidence="2 5" id="KW-0808">Transferase</keyword>
<feature type="domain" description="tRNA (adenine(58)-N(1))-methyltransferase catalytic subunit TRM61 C-terminal" evidence="7">
    <location>
        <begin position="89"/>
        <end position="258"/>
    </location>
</feature>
<feature type="binding site" evidence="6">
    <location>
        <position position="179"/>
    </location>
    <ligand>
        <name>S-adenosyl-L-methionine</name>
        <dbReference type="ChEBI" id="CHEBI:59789"/>
    </ligand>
</feature>
<evidence type="ECO:0000256" key="1">
    <source>
        <dbReference type="ARBA" id="ARBA00022603"/>
    </source>
</evidence>
<dbReference type="STRING" id="78345.BMERY_0261"/>
<dbReference type="AlphaFoldDB" id="A0A087BIH4"/>
<dbReference type="SUPFAM" id="SSF53335">
    <property type="entry name" value="S-adenosyl-L-methionine-dependent methyltransferases"/>
    <property type="match status" value="1"/>
</dbReference>
<comment type="similarity">
    <text evidence="5">Belongs to the class I-like SAM-binding methyltransferase superfamily. TRM61 family.</text>
</comment>
<dbReference type="InterPro" id="IPR049470">
    <property type="entry name" value="TRM61_C"/>
</dbReference>
<evidence type="ECO:0000256" key="2">
    <source>
        <dbReference type="ARBA" id="ARBA00022679"/>
    </source>
</evidence>
<dbReference type="InterPro" id="IPR029063">
    <property type="entry name" value="SAM-dependent_MTases_sf"/>
</dbReference>
<dbReference type="PANTHER" id="PTHR12133">
    <property type="entry name" value="TRNA (ADENINE(58)-N(1))-METHYLTRANSFERASE"/>
    <property type="match status" value="1"/>
</dbReference>
<comment type="function">
    <text evidence="5">Catalyzes the S-adenosyl-L-methionine-dependent formation of N(1)-methyladenine at position 58 (m1A58) in tRNA.</text>
</comment>
<dbReference type="PIRSF" id="PIRSF017269">
    <property type="entry name" value="GCD14"/>
    <property type="match status" value="1"/>
</dbReference>
<dbReference type="CDD" id="cd02440">
    <property type="entry name" value="AdoMet_MTases"/>
    <property type="match status" value="1"/>
</dbReference>
<keyword evidence="1 5" id="KW-0489">Methyltransferase</keyword>
<evidence type="ECO:0000256" key="6">
    <source>
        <dbReference type="PIRSR" id="PIRSR017269-1"/>
    </source>
</evidence>
<comment type="caution">
    <text evidence="8">The sequence shown here is derived from an EMBL/GenBank/DDBJ whole genome shotgun (WGS) entry which is preliminary data.</text>
</comment>
<reference evidence="8 9" key="1">
    <citation type="submission" date="2014-03" db="EMBL/GenBank/DDBJ databases">
        <title>Genomics of Bifidobacteria.</title>
        <authorList>
            <person name="Ventura M."/>
            <person name="Milani C."/>
            <person name="Lugli G.A."/>
        </authorList>
    </citation>
    <scope>NUCLEOTIDE SEQUENCE [LARGE SCALE GENOMIC DNA]</scope>
    <source>
        <strain evidence="8 9">LMG 11341</strain>
    </source>
</reference>
<dbReference type="EMBL" id="JGZC01000005">
    <property type="protein sequence ID" value="KFI70824.1"/>
    <property type="molecule type" value="Genomic_DNA"/>
</dbReference>